<dbReference type="RefSeq" id="WP_345924585.1">
    <property type="nucleotide sequence ID" value="NZ_JBDIVF010000001.1"/>
</dbReference>
<keyword evidence="4" id="KW-1185">Reference proteome</keyword>
<reference evidence="3 4" key="1">
    <citation type="submission" date="2024-07" db="EMBL/GenBank/DDBJ databases">
        <title>Uliginosibacterium paludis KCTC:42655.</title>
        <authorList>
            <person name="Kim M.K."/>
        </authorList>
    </citation>
    <scope>NUCLEOTIDE SEQUENCE [LARGE SCALE GENOMIC DNA]</scope>
    <source>
        <strain evidence="3 4">KCTC 42655</strain>
    </source>
</reference>
<feature type="compositionally biased region" description="Basic and acidic residues" evidence="1">
    <location>
        <begin position="63"/>
        <end position="82"/>
    </location>
</feature>
<protein>
    <submittedName>
        <fullName evidence="3">GIY-YIG nuclease family protein</fullName>
    </submittedName>
</protein>
<dbReference type="InterPro" id="IPR035901">
    <property type="entry name" value="GIY-YIG_endonuc_sf"/>
</dbReference>
<name>A0ABV2CW35_9RHOO</name>
<feature type="region of interest" description="Disordered" evidence="1">
    <location>
        <begin position="54"/>
        <end position="82"/>
    </location>
</feature>
<dbReference type="InterPro" id="IPR000305">
    <property type="entry name" value="GIY-YIG_endonuc"/>
</dbReference>
<accession>A0ABV2CW35</accession>
<feature type="domain" description="GIY-YIG" evidence="2">
    <location>
        <begin position="1"/>
        <end position="82"/>
    </location>
</feature>
<sequence>MAFYVYVLKCADGSYYTGHTDDLEVRMQQHMSGAILLHGASFAARAGISGSVCDEGRSAGGRAADKRLEPSEEGSHGPRRLE</sequence>
<dbReference type="Proteomes" id="UP001548590">
    <property type="component" value="Unassembled WGS sequence"/>
</dbReference>
<comment type="caution">
    <text evidence="3">The sequence shown here is derived from an EMBL/GenBank/DDBJ whole genome shotgun (WGS) entry which is preliminary data.</text>
</comment>
<dbReference type="Pfam" id="PF01541">
    <property type="entry name" value="GIY-YIG"/>
    <property type="match status" value="1"/>
</dbReference>
<dbReference type="SUPFAM" id="SSF82771">
    <property type="entry name" value="GIY-YIG endonuclease"/>
    <property type="match status" value="1"/>
</dbReference>
<evidence type="ECO:0000313" key="3">
    <source>
        <dbReference type="EMBL" id="MET1492154.1"/>
    </source>
</evidence>
<gene>
    <name evidence="3" type="ORF">ABVT11_20125</name>
</gene>
<proteinExistence type="predicted"/>
<evidence type="ECO:0000259" key="2">
    <source>
        <dbReference type="PROSITE" id="PS50164"/>
    </source>
</evidence>
<dbReference type="Gene3D" id="3.40.1440.10">
    <property type="entry name" value="GIY-YIG endonuclease"/>
    <property type="match status" value="1"/>
</dbReference>
<organism evidence="3 4">
    <name type="scientific">Uliginosibacterium paludis</name>
    <dbReference type="NCBI Taxonomy" id="1615952"/>
    <lineage>
        <taxon>Bacteria</taxon>
        <taxon>Pseudomonadati</taxon>
        <taxon>Pseudomonadota</taxon>
        <taxon>Betaproteobacteria</taxon>
        <taxon>Rhodocyclales</taxon>
        <taxon>Zoogloeaceae</taxon>
        <taxon>Uliginosibacterium</taxon>
    </lineage>
</organism>
<evidence type="ECO:0000256" key="1">
    <source>
        <dbReference type="SAM" id="MobiDB-lite"/>
    </source>
</evidence>
<dbReference type="PROSITE" id="PS50164">
    <property type="entry name" value="GIY_YIG"/>
    <property type="match status" value="1"/>
</dbReference>
<dbReference type="EMBL" id="JBEWLZ010000022">
    <property type="protein sequence ID" value="MET1492154.1"/>
    <property type="molecule type" value="Genomic_DNA"/>
</dbReference>
<evidence type="ECO:0000313" key="4">
    <source>
        <dbReference type="Proteomes" id="UP001548590"/>
    </source>
</evidence>